<evidence type="ECO:0000313" key="8">
    <source>
        <dbReference type="EMBL" id="AFM05672.1"/>
    </source>
</evidence>
<evidence type="ECO:0000256" key="4">
    <source>
        <dbReference type="ARBA" id="ARBA00023004"/>
    </source>
</evidence>
<accession>I4ANY7</accession>
<dbReference type="GO" id="GO:0051539">
    <property type="term" value="F:4 iron, 4 sulfur cluster binding"/>
    <property type="evidence" value="ECO:0007669"/>
    <property type="project" value="TreeGrafter"/>
</dbReference>
<dbReference type="PATRIC" id="fig|880071.3.peg.3346"/>
<evidence type="ECO:0000256" key="6">
    <source>
        <dbReference type="HAMAP-Rule" id="MF_02040"/>
    </source>
</evidence>
<keyword evidence="3 6" id="KW-0067">ATP-binding</keyword>
<dbReference type="Gene3D" id="3.30.300.130">
    <property type="entry name" value="Fe-S cluster assembly (FSCA)"/>
    <property type="match status" value="1"/>
</dbReference>
<dbReference type="InterPro" id="IPR002744">
    <property type="entry name" value="MIP18-like"/>
</dbReference>
<dbReference type="GO" id="GO:0046872">
    <property type="term" value="F:metal ion binding"/>
    <property type="evidence" value="ECO:0007669"/>
    <property type="project" value="UniProtKB-KW"/>
</dbReference>
<feature type="binding site" evidence="6">
    <location>
        <begin position="110"/>
        <end position="117"/>
    </location>
    <ligand>
        <name>ATP</name>
        <dbReference type="ChEBI" id="CHEBI:30616"/>
    </ligand>
</feature>
<dbReference type="CDD" id="cd02037">
    <property type="entry name" value="Mrp_NBP35"/>
    <property type="match status" value="1"/>
</dbReference>
<dbReference type="SUPFAM" id="SSF117916">
    <property type="entry name" value="Fe-S cluster assembly (FSCA) domain-like"/>
    <property type="match status" value="1"/>
</dbReference>
<dbReference type="HAMAP" id="MF_02040">
    <property type="entry name" value="Mrp_NBP35"/>
    <property type="match status" value="1"/>
</dbReference>
<keyword evidence="5 6" id="KW-0411">Iron-sulfur</keyword>
<dbReference type="SUPFAM" id="SSF52540">
    <property type="entry name" value="P-loop containing nucleoside triphosphate hydrolases"/>
    <property type="match status" value="1"/>
</dbReference>
<evidence type="ECO:0000256" key="3">
    <source>
        <dbReference type="ARBA" id="ARBA00022840"/>
    </source>
</evidence>
<dbReference type="KEGG" id="fli:Fleli_3343"/>
<dbReference type="InterPro" id="IPR034904">
    <property type="entry name" value="FSCA_dom_sf"/>
</dbReference>
<dbReference type="Gene3D" id="3.40.50.300">
    <property type="entry name" value="P-loop containing nucleotide triphosphate hydrolases"/>
    <property type="match status" value="1"/>
</dbReference>
<dbReference type="InterPro" id="IPR027417">
    <property type="entry name" value="P-loop_NTPase"/>
</dbReference>
<organism evidence="8 9">
    <name type="scientific">Bernardetia litoralis (strain ATCC 23117 / DSM 6794 / NBRC 15988 / NCIMB 1366 / Fx l1 / Sio-4)</name>
    <name type="common">Flexibacter litoralis</name>
    <dbReference type="NCBI Taxonomy" id="880071"/>
    <lineage>
        <taxon>Bacteria</taxon>
        <taxon>Pseudomonadati</taxon>
        <taxon>Bacteroidota</taxon>
        <taxon>Cytophagia</taxon>
        <taxon>Cytophagales</taxon>
        <taxon>Bernardetiaceae</taxon>
        <taxon>Bernardetia</taxon>
    </lineage>
</organism>
<comment type="similarity">
    <text evidence="6">Belongs to the Mrp/NBP35 ATP-binding proteins family.</text>
</comment>
<dbReference type="eggNOG" id="COG0489">
    <property type="taxonomic scope" value="Bacteria"/>
</dbReference>
<proteinExistence type="inferred from homology"/>
<keyword evidence="1 6" id="KW-0479">Metal-binding</keyword>
<dbReference type="Pfam" id="PF01883">
    <property type="entry name" value="FeS_assembly_P"/>
    <property type="match status" value="1"/>
</dbReference>
<dbReference type="STRING" id="880071.Fleli_3343"/>
<dbReference type="GO" id="GO:0016226">
    <property type="term" value="P:iron-sulfur cluster assembly"/>
    <property type="evidence" value="ECO:0007669"/>
    <property type="project" value="InterPro"/>
</dbReference>
<dbReference type="GO" id="GO:0016887">
    <property type="term" value="F:ATP hydrolysis activity"/>
    <property type="evidence" value="ECO:0007669"/>
    <property type="project" value="UniProtKB-UniRule"/>
</dbReference>
<dbReference type="InterPro" id="IPR033756">
    <property type="entry name" value="YlxH/NBP35"/>
</dbReference>
<reference evidence="9" key="1">
    <citation type="submission" date="2012-06" db="EMBL/GenBank/DDBJ databases">
        <title>The complete genome of Flexibacter litoralis DSM 6794.</title>
        <authorList>
            <person name="Lucas S."/>
            <person name="Copeland A."/>
            <person name="Lapidus A."/>
            <person name="Glavina del Rio T."/>
            <person name="Dalin E."/>
            <person name="Tice H."/>
            <person name="Bruce D."/>
            <person name="Goodwin L."/>
            <person name="Pitluck S."/>
            <person name="Peters L."/>
            <person name="Ovchinnikova G."/>
            <person name="Lu M."/>
            <person name="Kyrpides N."/>
            <person name="Mavromatis K."/>
            <person name="Ivanova N."/>
            <person name="Brettin T."/>
            <person name="Detter J.C."/>
            <person name="Han C."/>
            <person name="Larimer F."/>
            <person name="Land M."/>
            <person name="Hauser L."/>
            <person name="Markowitz V."/>
            <person name="Cheng J.-F."/>
            <person name="Hugenholtz P."/>
            <person name="Woyke T."/>
            <person name="Wu D."/>
            <person name="Spring S."/>
            <person name="Lang E."/>
            <person name="Kopitz M."/>
            <person name="Brambilla E."/>
            <person name="Klenk H.-P."/>
            <person name="Eisen J.A."/>
        </authorList>
    </citation>
    <scope>NUCLEOTIDE SEQUENCE [LARGE SCALE GENOMIC DNA]</scope>
    <source>
        <strain evidence="9">ATCC 23117 / DSM 6794 / NBRC 15988 / NCIMB 1366 / Sio-4</strain>
    </source>
</reference>
<dbReference type="EMBL" id="CP003345">
    <property type="protein sequence ID" value="AFM05672.1"/>
    <property type="molecule type" value="Genomic_DNA"/>
</dbReference>
<name>I4ANY7_BERLS</name>
<gene>
    <name evidence="8" type="ordered locus">Fleli_3343</name>
</gene>
<evidence type="ECO:0000256" key="5">
    <source>
        <dbReference type="ARBA" id="ARBA00023014"/>
    </source>
</evidence>
<evidence type="ECO:0000313" key="9">
    <source>
        <dbReference type="Proteomes" id="UP000006054"/>
    </source>
</evidence>
<comment type="subunit">
    <text evidence="6">Homodimer.</text>
</comment>
<protein>
    <recommendedName>
        <fullName evidence="6">Iron-sulfur cluster carrier protein</fullName>
    </recommendedName>
</protein>
<dbReference type="GO" id="GO:0005524">
    <property type="term" value="F:ATP binding"/>
    <property type="evidence" value="ECO:0007669"/>
    <property type="project" value="UniProtKB-UniRule"/>
</dbReference>
<feature type="domain" description="MIP18 family-like" evidence="7">
    <location>
        <begin position="8"/>
        <end position="72"/>
    </location>
</feature>
<dbReference type="Pfam" id="PF10609">
    <property type="entry name" value="ParA"/>
    <property type="match status" value="1"/>
</dbReference>
<keyword evidence="9" id="KW-1185">Reference proteome</keyword>
<evidence type="ECO:0000256" key="2">
    <source>
        <dbReference type="ARBA" id="ARBA00022741"/>
    </source>
</evidence>
<dbReference type="FunFam" id="3.40.50.300:FF:001119">
    <property type="entry name" value="Iron-sulfur cluster carrier protein"/>
    <property type="match status" value="1"/>
</dbReference>
<dbReference type="Proteomes" id="UP000006054">
    <property type="component" value="Chromosome"/>
</dbReference>
<keyword evidence="4 6" id="KW-0408">Iron</keyword>
<dbReference type="PANTHER" id="PTHR42961">
    <property type="entry name" value="IRON-SULFUR PROTEIN NUBPL"/>
    <property type="match status" value="1"/>
</dbReference>
<keyword evidence="2 6" id="KW-0547">Nucleotide-binding</keyword>
<evidence type="ECO:0000259" key="7">
    <source>
        <dbReference type="Pfam" id="PF01883"/>
    </source>
</evidence>
<keyword evidence="6" id="KW-0378">Hydrolase</keyword>
<comment type="function">
    <text evidence="6">Binds and transfers iron-sulfur (Fe-S) clusters to target apoproteins. Can hydrolyze ATP.</text>
</comment>
<dbReference type="HOGENOM" id="CLU_024839_0_0_10"/>
<sequence length="384" mass="41734">MSIQITKEGILEALSTVEDPDLKKDLVTLGMIKNISIEQEVSKTTVHFTVVLTTPACPLKELIRNNCEKAIHEKYNESVRCQITMTSNVTTVRTGKILPEVKNIIAVASGKGGVGKSTVASNLAVALAQTGAKVGLIDADIFGPSIPTMFDCESARPGVRQEGDRYIILPFEKYDVKILSIGFLAPPDDAIVWRGPMASSAFRQFLVDTDWGELDYLFIDLPPGTSDIHLTLVQTVPVTGAVIVTTPQKVALEDVQKGVSMFTQPKINVPILGVIENMAYFTPAELPENKYYLFGQNGGKILAKRNDVPFLGEVPLVQAIREAGDSGTPITAQSEYSGNAENIETLKNQHHAVTETFKEIAQKLAQSVALRNAEQNPTEAVSLR</sequence>
<dbReference type="AlphaFoldDB" id="I4ANY7"/>
<dbReference type="PANTHER" id="PTHR42961:SF2">
    <property type="entry name" value="IRON-SULFUR PROTEIN NUBPL"/>
    <property type="match status" value="1"/>
</dbReference>
<dbReference type="GO" id="GO:0140663">
    <property type="term" value="F:ATP-dependent FeS chaperone activity"/>
    <property type="evidence" value="ECO:0007669"/>
    <property type="project" value="InterPro"/>
</dbReference>
<evidence type="ECO:0000256" key="1">
    <source>
        <dbReference type="ARBA" id="ARBA00022723"/>
    </source>
</evidence>
<dbReference type="InterPro" id="IPR044304">
    <property type="entry name" value="NUBPL-like"/>
</dbReference>
<dbReference type="InterPro" id="IPR019591">
    <property type="entry name" value="Mrp/NBP35_ATP-bd"/>
</dbReference>